<dbReference type="PANTHER" id="PTHR48069:SF3">
    <property type="entry name" value="DIHYDROFOLATE REDUCTASE"/>
    <property type="match status" value="1"/>
</dbReference>
<sequence>MATSFNEENKPIISLIVAMANDRVIGKDNQMPWHLPADLKHFKAVTLGKPVIMGRKTHESIGMVLPGRKNIIISRNPDYRSDFHNEHCEVVTSLKAALELAHDQDEIMIIGGANIYGQMIDQADKLYLTFIDLDTDGDARFPDWTHHEWKEVSREKHQPDEKNKYHYQFVELCRLGKSEGLMLL</sequence>
<dbReference type="OrthoDB" id="9804315at2"/>
<dbReference type="KEGG" id="kge:TQ33_0143"/>
<dbReference type="FunFam" id="3.40.430.10:FF:000001">
    <property type="entry name" value="Dihydrofolate reductase"/>
    <property type="match status" value="1"/>
</dbReference>
<dbReference type="CDD" id="cd00209">
    <property type="entry name" value="DHFR"/>
    <property type="match status" value="1"/>
</dbReference>
<accession>A0A0F6TPC0</accession>
<organism evidence="11 12">
    <name type="scientific">Kangiella geojedonensis</name>
    <dbReference type="NCBI Taxonomy" id="914150"/>
    <lineage>
        <taxon>Bacteria</taxon>
        <taxon>Pseudomonadati</taxon>
        <taxon>Pseudomonadota</taxon>
        <taxon>Gammaproteobacteria</taxon>
        <taxon>Kangiellales</taxon>
        <taxon>Kangiellaceae</taxon>
        <taxon>Kangiella</taxon>
    </lineage>
</organism>
<dbReference type="HOGENOM" id="CLU_043966_5_1_6"/>
<evidence type="ECO:0000256" key="3">
    <source>
        <dbReference type="ARBA" id="ARBA00012856"/>
    </source>
</evidence>
<dbReference type="InterPro" id="IPR001796">
    <property type="entry name" value="DHFR_dom"/>
</dbReference>
<dbReference type="PATRIC" id="fig|914150.5.peg.146"/>
<evidence type="ECO:0000313" key="12">
    <source>
        <dbReference type="Proteomes" id="UP000034071"/>
    </source>
</evidence>
<dbReference type="AlphaFoldDB" id="A0A0F6TPC0"/>
<keyword evidence="4 8" id="KW-0554">One-carbon metabolism</keyword>
<keyword evidence="6 8" id="KW-0560">Oxidoreductase</keyword>
<dbReference type="GO" id="GO:0006730">
    <property type="term" value="P:one-carbon metabolic process"/>
    <property type="evidence" value="ECO:0007669"/>
    <property type="project" value="UniProtKB-KW"/>
</dbReference>
<dbReference type="GO" id="GO:0005829">
    <property type="term" value="C:cytosol"/>
    <property type="evidence" value="ECO:0007669"/>
    <property type="project" value="TreeGrafter"/>
</dbReference>
<comment type="similarity">
    <text evidence="2 8 9">Belongs to the dihydrofolate reductase family.</text>
</comment>
<evidence type="ECO:0000256" key="4">
    <source>
        <dbReference type="ARBA" id="ARBA00022563"/>
    </source>
</evidence>
<dbReference type="InterPro" id="IPR017925">
    <property type="entry name" value="DHFR_CS"/>
</dbReference>
<dbReference type="PANTHER" id="PTHR48069">
    <property type="entry name" value="DIHYDROFOLATE REDUCTASE"/>
    <property type="match status" value="1"/>
</dbReference>
<dbReference type="PROSITE" id="PS51330">
    <property type="entry name" value="DHFR_2"/>
    <property type="match status" value="1"/>
</dbReference>
<dbReference type="GO" id="GO:0070401">
    <property type="term" value="F:NADP+ binding"/>
    <property type="evidence" value="ECO:0007669"/>
    <property type="project" value="UniProtKB-ARBA"/>
</dbReference>
<evidence type="ECO:0000256" key="5">
    <source>
        <dbReference type="ARBA" id="ARBA00022857"/>
    </source>
</evidence>
<dbReference type="PROSITE" id="PS00075">
    <property type="entry name" value="DHFR_1"/>
    <property type="match status" value="1"/>
</dbReference>
<evidence type="ECO:0000313" key="11">
    <source>
        <dbReference type="EMBL" id="AKE51135.1"/>
    </source>
</evidence>
<dbReference type="InterPro" id="IPR012259">
    <property type="entry name" value="DHFR"/>
</dbReference>
<keyword evidence="5 8" id="KW-0521">NADP</keyword>
<dbReference type="Gene3D" id="3.40.430.10">
    <property type="entry name" value="Dihydrofolate Reductase, subunit A"/>
    <property type="match status" value="1"/>
</dbReference>
<dbReference type="Proteomes" id="UP000034071">
    <property type="component" value="Chromosome"/>
</dbReference>
<protein>
    <recommendedName>
        <fullName evidence="3 8">Dihydrofolate reductase</fullName>
        <ecNumber evidence="3 8">1.5.1.3</ecNumber>
    </recommendedName>
</protein>
<evidence type="ECO:0000256" key="2">
    <source>
        <dbReference type="ARBA" id="ARBA00009539"/>
    </source>
</evidence>
<comment type="function">
    <text evidence="7 8">Key enzyme in folate metabolism. Catalyzes an essential reaction for de novo glycine and purine synthesis, and for DNA precursor synthesis.</text>
</comment>
<evidence type="ECO:0000256" key="9">
    <source>
        <dbReference type="RuleBase" id="RU004474"/>
    </source>
</evidence>
<evidence type="ECO:0000256" key="8">
    <source>
        <dbReference type="PIRNR" id="PIRNR000194"/>
    </source>
</evidence>
<dbReference type="EMBL" id="CP010975">
    <property type="protein sequence ID" value="AKE51135.1"/>
    <property type="molecule type" value="Genomic_DNA"/>
</dbReference>
<evidence type="ECO:0000256" key="7">
    <source>
        <dbReference type="ARBA" id="ARBA00025067"/>
    </source>
</evidence>
<gene>
    <name evidence="11" type="ORF">TQ33_0143</name>
</gene>
<name>A0A0F6TPC0_9GAMM</name>
<dbReference type="InterPro" id="IPR024072">
    <property type="entry name" value="DHFR-like_dom_sf"/>
</dbReference>
<comment type="pathway">
    <text evidence="1 8">Cofactor biosynthesis; tetrahydrofolate biosynthesis; 5,6,7,8-tetrahydrofolate from 7,8-dihydrofolate: step 1/1.</text>
</comment>
<evidence type="ECO:0000256" key="1">
    <source>
        <dbReference type="ARBA" id="ARBA00004903"/>
    </source>
</evidence>
<feature type="domain" description="DHFR" evidence="10">
    <location>
        <begin position="12"/>
        <end position="174"/>
    </location>
</feature>
<dbReference type="GO" id="GO:0046655">
    <property type="term" value="P:folic acid metabolic process"/>
    <property type="evidence" value="ECO:0007669"/>
    <property type="project" value="TreeGrafter"/>
</dbReference>
<proteinExistence type="inferred from homology"/>
<dbReference type="PIRSF" id="PIRSF000194">
    <property type="entry name" value="DHFR"/>
    <property type="match status" value="1"/>
</dbReference>
<comment type="catalytic activity">
    <reaction evidence="8">
        <text>(6S)-5,6,7,8-tetrahydrofolate + NADP(+) = 7,8-dihydrofolate + NADPH + H(+)</text>
        <dbReference type="Rhea" id="RHEA:15009"/>
        <dbReference type="ChEBI" id="CHEBI:15378"/>
        <dbReference type="ChEBI" id="CHEBI:57451"/>
        <dbReference type="ChEBI" id="CHEBI:57453"/>
        <dbReference type="ChEBI" id="CHEBI:57783"/>
        <dbReference type="ChEBI" id="CHEBI:58349"/>
        <dbReference type="EC" id="1.5.1.3"/>
    </reaction>
</comment>
<evidence type="ECO:0000259" key="10">
    <source>
        <dbReference type="PROSITE" id="PS51330"/>
    </source>
</evidence>
<dbReference type="Pfam" id="PF00186">
    <property type="entry name" value="DHFR_1"/>
    <property type="match status" value="1"/>
</dbReference>
<dbReference type="SUPFAM" id="SSF53597">
    <property type="entry name" value="Dihydrofolate reductase-like"/>
    <property type="match status" value="1"/>
</dbReference>
<dbReference type="GO" id="GO:0046654">
    <property type="term" value="P:tetrahydrofolate biosynthetic process"/>
    <property type="evidence" value="ECO:0007669"/>
    <property type="project" value="UniProtKB-UniPathway"/>
</dbReference>
<reference evidence="11 12" key="1">
    <citation type="submission" date="2015-02" db="EMBL/GenBank/DDBJ databases">
        <title>Complete genome sequence of Kangiella geojedonensis strain YCS-5T.</title>
        <authorList>
            <person name="Kim K.M."/>
        </authorList>
    </citation>
    <scope>NUCLEOTIDE SEQUENCE [LARGE SCALE GENOMIC DNA]</scope>
    <source>
        <strain evidence="11 12">YCS-5</strain>
    </source>
</reference>
<dbReference type="RefSeq" id="WP_046560361.1">
    <property type="nucleotide sequence ID" value="NZ_CP010975.1"/>
</dbReference>
<dbReference type="UniPathway" id="UPA00077">
    <property type="reaction ID" value="UER00158"/>
</dbReference>
<keyword evidence="12" id="KW-1185">Reference proteome</keyword>
<dbReference type="GO" id="GO:0046452">
    <property type="term" value="P:dihydrofolate metabolic process"/>
    <property type="evidence" value="ECO:0007669"/>
    <property type="project" value="TreeGrafter"/>
</dbReference>
<dbReference type="GO" id="GO:0004146">
    <property type="term" value="F:dihydrofolate reductase activity"/>
    <property type="evidence" value="ECO:0007669"/>
    <property type="project" value="UniProtKB-EC"/>
</dbReference>
<dbReference type="STRING" id="914150.TQ33_0143"/>
<dbReference type="NCBIfam" id="NF008037">
    <property type="entry name" value="PRK10769.1"/>
    <property type="match status" value="1"/>
</dbReference>
<evidence type="ECO:0000256" key="6">
    <source>
        <dbReference type="ARBA" id="ARBA00023002"/>
    </source>
</evidence>
<dbReference type="EC" id="1.5.1.3" evidence="3 8"/>
<dbReference type="PRINTS" id="PR00070">
    <property type="entry name" value="DHFR"/>
</dbReference>